<evidence type="ECO:0008006" key="4">
    <source>
        <dbReference type="Google" id="ProtNLM"/>
    </source>
</evidence>
<evidence type="ECO:0000313" key="2">
    <source>
        <dbReference type="EMBL" id="QBZ81151.1"/>
    </source>
</evidence>
<sequence length="647" mass="70973">MPASKQQGLYLMGAVPQKKEQTKMNYRLTINDLPPELLRMVLNGWAPPTSRPAWRSGPPRRSRPSLDPRWRFAARAVCRLWAEVVAHPSASEAAAMGGHPHKRSTTIHQQAPVGCPKWSTGRVVCASAVADMISDGRWSPADADSIYRWCAEVASATRKQVLAAMVASGERWAVRCALDAKCTFGNGDGDLDMNRQAGEYDEWDDDTRGDAQGLLGVLWDVAIQRGCILTVADIDVWYGHTVRSRDIISTACRHGRVDLIDDRTVARWPPDSGCWTAAAEAADPCCFTRLLDLAACGHLDPMPPATLDAPRGWLRAAVIKGRWRLLALLDARGVAFDANAVFALAATAGRQRLAQWLWARAQRPITKDEPLDVHGAIVSALVRPLVRPHATVAMVAWLCETCLGGGSYADMARALDVANGSMEPLTVAEVALYVGRRWPVPFLTECGPDGVEDMFRFYVLTRSLTGLTGLLAMLDARGDRAGWDRPCDLWNTLATLCVQNDGHFAYAPMLAVMRLAHTMASGLPPRAADVALLDGAYNQETSTACLCVDDPLWRHQDGSSPDSVASKRRRVDTDTGPCEDARIVASLAPLARWCRPRPVSLACVFPRWTPPSEQTRDPMSSETNFIDSLKVDVIRWLEQENLLLADE</sequence>
<proteinExistence type="predicted"/>
<accession>A0A4D6EH70</accession>
<name>A0A4D6EH70_9VIRU</name>
<organism evidence="2 3">
    <name type="scientific">Pandoravirus celtis</name>
    <dbReference type="NCBI Taxonomy" id="2568002"/>
    <lineage>
        <taxon>Viruses</taxon>
        <taxon>Pandoravirus</taxon>
    </lineage>
</organism>
<dbReference type="EMBL" id="MK174290">
    <property type="protein sequence ID" value="QBZ81151.1"/>
    <property type="molecule type" value="Genomic_DNA"/>
</dbReference>
<gene>
    <name evidence="2" type="ORF">pclt_cds_558</name>
</gene>
<dbReference type="Proteomes" id="UP001237152">
    <property type="component" value="Segment"/>
</dbReference>
<protein>
    <recommendedName>
        <fullName evidence="4">F-box incomplete domain containing protein</fullName>
    </recommendedName>
</protein>
<feature type="region of interest" description="Disordered" evidence="1">
    <location>
        <begin position="93"/>
        <end position="112"/>
    </location>
</feature>
<evidence type="ECO:0000313" key="3">
    <source>
        <dbReference type="Proteomes" id="UP001237152"/>
    </source>
</evidence>
<evidence type="ECO:0000256" key="1">
    <source>
        <dbReference type="SAM" id="MobiDB-lite"/>
    </source>
</evidence>
<reference evidence="2" key="1">
    <citation type="journal article" date="2019" name="Front. Microbiol.">
        <title>Pandoravirus Celtis Illustrates the Microevolution Processes at Work in the Giant Pandoraviridae Genomes.</title>
        <authorList>
            <person name="Legendre M."/>
            <person name="Alempic J.M."/>
            <person name="Philippe N."/>
            <person name="Lartigue A."/>
            <person name="Jeudy S."/>
            <person name="Poirot O."/>
            <person name="Ta N.T."/>
            <person name="Nin S."/>
            <person name="Coute Y."/>
            <person name="Abergel C."/>
            <person name="Claverie J.M."/>
        </authorList>
    </citation>
    <scope>NUCLEOTIDE SEQUENCE</scope>
</reference>